<protein>
    <recommendedName>
        <fullName evidence="1">Spore germination protein N-terminal domain-containing protein</fullName>
    </recommendedName>
</protein>
<dbReference type="AlphaFoldDB" id="A0A7Y0L6E5"/>
<dbReference type="InterPro" id="IPR008844">
    <property type="entry name" value="Spore_GerAC-like"/>
</dbReference>
<dbReference type="EMBL" id="JABBVZ010000083">
    <property type="protein sequence ID" value="NMP24096.1"/>
    <property type="molecule type" value="Genomic_DNA"/>
</dbReference>
<dbReference type="Proteomes" id="UP000533476">
    <property type="component" value="Unassembled WGS sequence"/>
</dbReference>
<dbReference type="InterPro" id="IPR038501">
    <property type="entry name" value="Spore_GerAC_C_sf"/>
</dbReference>
<dbReference type="Pfam" id="PF25198">
    <property type="entry name" value="Spore_GerAC_N"/>
    <property type="match status" value="1"/>
</dbReference>
<organism evidence="2 3">
    <name type="scientific">Sulfobacillus harzensis</name>
    <dbReference type="NCBI Taxonomy" id="2729629"/>
    <lineage>
        <taxon>Bacteria</taxon>
        <taxon>Bacillati</taxon>
        <taxon>Bacillota</taxon>
        <taxon>Clostridia</taxon>
        <taxon>Eubacteriales</taxon>
        <taxon>Clostridiales Family XVII. Incertae Sedis</taxon>
        <taxon>Sulfobacillus</taxon>
    </lineage>
</organism>
<comment type="caution">
    <text evidence="2">The sequence shown here is derived from an EMBL/GenBank/DDBJ whole genome shotgun (WGS) entry which is preliminary data.</text>
</comment>
<dbReference type="PANTHER" id="PTHR35789">
    <property type="entry name" value="SPORE GERMINATION PROTEIN B3"/>
    <property type="match status" value="1"/>
</dbReference>
<dbReference type="GO" id="GO:0009847">
    <property type="term" value="P:spore germination"/>
    <property type="evidence" value="ECO:0007669"/>
    <property type="project" value="InterPro"/>
</dbReference>
<gene>
    <name evidence="2" type="ORF">HIJ39_17325</name>
</gene>
<sequence>MKIWVRVTLLITLMVSLTGCWDQHPVEFRAAVAAIAVDPTAKAGEYAFTFLFPNITVTATSIAETASNQQFYAIHVRAPTLVRAITSVQRRHSRSLYLGQIRVLYLSTQLPVSMWQQTLKESADSGRFVLTFWVVGAPKAGDALLVTPPTEVVPDVVLYRALNSRIQPDHWPGRAWRLWRDMVTPGVSPAVIDVHPHGDQIAIHQLAVIGNHVVLWSPMASTGWAYLTGRVIREAATVKVGGHSLTVGLIHGRTRLRVVKSSGQFVVKARLVYTGELVGNVSGAGDSIEEERQVEAAVVHHIQGQVLDAWHTALKTHTDPMGFHRLGNWENATIPADAHDWAHWALDLKVRFTLRDEGVLR</sequence>
<feature type="domain" description="Spore germination protein N-terminal" evidence="1">
    <location>
        <begin position="22"/>
        <end position="190"/>
    </location>
</feature>
<accession>A0A7Y0L6E5</accession>
<dbReference type="GO" id="GO:0016020">
    <property type="term" value="C:membrane"/>
    <property type="evidence" value="ECO:0007669"/>
    <property type="project" value="InterPro"/>
</dbReference>
<keyword evidence="3" id="KW-1185">Reference proteome</keyword>
<evidence type="ECO:0000313" key="2">
    <source>
        <dbReference type="EMBL" id="NMP24096.1"/>
    </source>
</evidence>
<reference evidence="2 3" key="1">
    <citation type="submission" date="2020-04" db="EMBL/GenBank/DDBJ databases">
        <authorList>
            <person name="Zhang R."/>
            <person name="Schippers A."/>
        </authorList>
    </citation>
    <scope>NUCLEOTIDE SEQUENCE [LARGE SCALE GENOMIC DNA]</scope>
    <source>
        <strain evidence="2 3">DSM 109850</strain>
    </source>
</reference>
<dbReference type="Gene3D" id="3.30.300.210">
    <property type="entry name" value="Nutrient germinant receptor protein C, domain 3"/>
    <property type="match status" value="1"/>
</dbReference>
<dbReference type="PROSITE" id="PS51257">
    <property type="entry name" value="PROKAR_LIPOPROTEIN"/>
    <property type="match status" value="1"/>
</dbReference>
<dbReference type="InterPro" id="IPR057336">
    <property type="entry name" value="GerAC_N"/>
</dbReference>
<name>A0A7Y0L6E5_9FIRM</name>
<dbReference type="RefSeq" id="WP_169101923.1">
    <property type="nucleotide sequence ID" value="NZ_JABBVZ010000083.1"/>
</dbReference>
<evidence type="ECO:0000313" key="3">
    <source>
        <dbReference type="Proteomes" id="UP000533476"/>
    </source>
</evidence>
<evidence type="ECO:0000259" key="1">
    <source>
        <dbReference type="Pfam" id="PF25198"/>
    </source>
</evidence>
<proteinExistence type="predicted"/>
<dbReference type="PANTHER" id="PTHR35789:SF1">
    <property type="entry name" value="SPORE GERMINATION PROTEIN B3"/>
    <property type="match status" value="1"/>
</dbReference>